<evidence type="ECO:0000313" key="1">
    <source>
        <dbReference type="EMBL" id="KAK6763795.1"/>
    </source>
</evidence>
<sequence>MDNIDDEYDRLVEHLHDCRRNAKSSKTTKRCLSPEPLALIRQRGAARAAGNHELKSKLARAEMFAKVAETGQSVRYTRWNFANRKAKMTALRTQMEQLHHLFDSQENGHVLPEVLHREVRHAIISVKNRTSLGPDRIKPEHPKYLPPVLINTLARLFTLNLLPCKVQWNGKPARPCRVFKRD</sequence>
<reference evidence="1 2" key="1">
    <citation type="submission" date="2023-08" db="EMBL/GenBank/DDBJ databases">
        <title>A Necator americanus chromosomal reference genome.</title>
        <authorList>
            <person name="Ilik V."/>
            <person name="Petrzelkova K.J."/>
            <person name="Pardy F."/>
            <person name="Fuh T."/>
            <person name="Niatou-Singa F.S."/>
            <person name="Gouil Q."/>
            <person name="Baker L."/>
            <person name="Ritchie M.E."/>
            <person name="Jex A.R."/>
            <person name="Gazzola D."/>
            <person name="Li H."/>
            <person name="Toshio Fujiwara R."/>
            <person name="Zhan B."/>
            <person name="Aroian R.V."/>
            <person name="Pafco B."/>
            <person name="Schwarz E.M."/>
        </authorList>
    </citation>
    <scope>NUCLEOTIDE SEQUENCE [LARGE SCALE GENOMIC DNA]</scope>
    <source>
        <strain evidence="1 2">Aroian</strain>
        <tissue evidence="1">Whole animal</tissue>
    </source>
</reference>
<gene>
    <name evidence="1" type="primary">Necator_chrX.g24378</name>
    <name evidence="1" type="ORF">RB195_024213</name>
</gene>
<proteinExistence type="predicted"/>
<protein>
    <recommendedName>
        <fullName evidence="3">Reverse transcriptase domain-containing protein</fullName>
    </recommendedName>
</protein>
<dbReference type="Proteomes" id="UP001303046">
    <property type="component" value="Unassembled WGS sequence"/>
</dbReference>
<comment type="caution">
    <text evidence="1">The sequence shown here is derived from an EMBL/GenBank/DDBJ whole genome shotgun (WGS) entry which is preliminary data.</text>
</comment>
<accession>A0ABR1EMG3</accession>
<name>A0ABR1EMG3_NECAM</name>
<evidence type="ECO:0008006" key="3">
    <source>
        <dbReference type="Google" id="ProtNLM"/>
    </source>
</evidence>
<dbReference type="EMBL" id="JAVFWL010000006">
    <property type="protein sequence ID" value="KAK6763795.1"/>
    <property type="molecule type" value="Genomic_DNA"/>
</dbReference>
<organism evidence="1 2">
    <name type="scientific">Necator americanus</name>
    <name type="common">Human hookworm</name>
    <dbReference type="NCBI Taxonomy" id="51031"/>
    <lineage>
        <taxon>Eukaryota</taxon>
        <taxon>Metazoa</taxon>
        <taxon>Ecdysozoa</taxon>
        <taxon>Nematoda</taxon>
        <taxon>Chromadorea</taxon>
        <taxon>Rhabditida</taxon>
        <taxon>Rhabditina</taxon>
        <taxon>Rhabditomorpha</taxon>
        <taxon>Strongyloidea</taxon>
        <taxon>Ancylostomatidae</taxon>
        <taxon>Bunostominae</taxon>
        <taxon>Necator</taxon>
    </lineage>
</organism>
<keyword evidence="2" id="KW-1185">Reference proteome</keyword>
<evidence type="ECO:0000313" key="2">
    <source>
        <dbReference type="Proteomes" id="UP001303046"/>
    </source>
</evidence>